<dbReference type="SUPFAM" id="SSF81901">
    <property type="entry name" value="HCP-like"/>
    <property type="match status" value="1"/>
</dbReference>
<dbReference type="InterPro" id="IPR011990">
    <property type="entry name" value="TPR-like_helical_dom_sf"/>
</dbReference>
<evidence type="ECO:0000259" key="2">
    <source>
        <dbReference type="Pfam" id="PF01471"/>
    </source>
</evidence>
<dbReference type="PANTHER" id="PTHR43628">
    <property type="entry name" value="ACTIVATOR OF C KINASE PROTEIN 1-RELATED"/>
    <property type="match status" value="1"/>
</dbReference>
<feature type="domain" description="Peptidoglycan binding-like" evidence="2">
    <location>
        <begin position="1116"/>
        <end position="1166"/>
    </location>
</feature>
<dbReference type="KEGG" id="pht:BLM14_15090"/>
<reference evidence="3 4" key="1">
    <citation type="journal article" date="2017" name="Int J Environ Stud">
        <title>Does the Miocene-Pliocene relict legume Oxytropis triphylla form nitrogen-fixing nodules with a combination of bacterial strains?</title>
        <authorList>
            <person name="Safronova V."/>
            <person name="Belimov A."/>
            <person name="Sazanova A."/>
            <person name="Kuznetsova I."/>
            <person name="Popova J."/>
            <person name="Andronov E."/>
            <person name="Verkhozina A."/>
            <person name="Tikhonovich I."/>
        </authorList>
    </citation>
    <scope>NUCLEOTIDE SEQUENCE [LARGE SCALE GENOMIC DNA]</scope>
    <source>
        <strain evidence="3 4">Tri-38</strain>
    </source>
</reference>
<dbReference type="EMBL" id="MZMT01000053">
    <property type="protein sequence ID" value="PIO42384.1"/>
    <property type="molecule type" value="Genomic_DNA"/>
</dbReference>
<feature type="compositionally biased region" description="Low complexity" evidence="1">
    <location>
        <begin position="827"/>
        <end position="841"/>
    </location>
</feature>
<dbReference type="RefSeq" id="WP_100000189.1">
    <property type="nucleotide sequence ID" value="NZ_CP017940.1"/>
</dbReference>
<organism evidence="3 4">
    <name type="scientific">Phyllobacterium zundukense</name>
    <dbReference type="NCBI Taxonomy" id="1867719"/>
    <lineage>
        <taxon>Bacteria</taxon>
        <taxon>Pseudomonadati</taxon>
        <taxon>Pseudomonadota</taxon>
        <taxon>Alphaproteobacteria</taxon>
        <taxon>Hyphomicrobiales</taxon>
        <taxon>Phyllobacteriaceae</taxon>
        <taxon>Phyllobacterium</taxon>
    </lineage>
</organism>
<comment type="caution">
    <text evidence="3">The sequence shown here is derived from an EMBL/GenBank/DDBJ whole genome shotgun (WGS) entry which is preliminary data.</text>
</comment>
<gene>
    <name evidence="3" type="ORF">B5P45_25545</name>
</gene>
<evidence type="ECO:0000313" key="4">
    <source>
        <dbReference type="Proteomes" id="UP000232163"/>
    </source>
</evidence>
<dbReference type="AlphaFoldDB" id="A0A2N9VSB6"/>
<evidence type="ECO:0000313" key="3">
    <source>
        <dbReference type="EMBL" id="PIO42384.1"/>
    </source>
</evidence>
<feature type="region of interest" description="Disordered" evidence="1">
    <location>
        <begin position="69"/>
        <end position="91"/>
    </location>
</feature>
<dbReference type="Gene3D" id="1.25.40.10">
    <property type="entry name" value="Tetratricopeptide repeat domain"/>
    <property type="match status" value="1"/>
</dbReference>
<feature type="compositionally biased region" description="Polar residues" evidence="1">
    <location>
        <begin position="124"/>
        <end position="135"/>
    </location>
</feature>
<feature type="region of interest" description="Disordered" evidence="1">
    <location>
        <begin position="738"/>
        <end position="760"/>
    </location>
</feature>
<dbReference type="InterPro" id="IPR036366">
    <property type="entry name" value="PGBDSf"/>
</dbReference>
<dbReference type="Proteomes" id="UP000232163">
    <property type="component" value="Unassembled WGS sequence"/>
</dbReference>
<name>A0A2N9VSB6_9HYPH</name>
<sequence>MTNQRSLMEQVNVNRARRDATSLDSLNRTLETLEGQLRRAMEPKPEIHEESQDIADRFAALASRAGRSAAPRYGVAQPAPASANQRSDGKHDLSAIAAQLKQLREEMSDEIETPAPSRAEPHNGTMNRLRQSTASGDRFNDRTPATRPETGHLSMLRGDLEELKRTVDTLAREESVKSLGNRWDAMDERFDAFAQRNPFNSKETSASLGSLEGRLNEIRQAVDVLPHSLPLKNVEDKLMLLSSAVEQMSRKNGTSLTGKFMQQVDERLDEISRAIVATSRPASTRNADADAFERLEARITSLATKIETATHDRTSDTILQRMGELAQRVDHLTEQQAAPIPSLDVLSEQLSAVTRHLQNAPASISISDFRDLEDRVMQIIHKLETMPQLAAADPAFVEQIDQRFEELTRRLDDHHMMAEHSDIRLTDNLEARFDDMARYIAENVPQVDGTQDAIRNLELQIAGLAEHLSQSNDRHAEMAAIPPRLEAIEESIAASRDLVVEAARNAAAEAIRNTANFGSAQDSMIARELADDLKTLEMLARKSEERNTKTFEAIHDTLLKIVDRLASLESGFAPVQGIVGTRSDMITVHEPERQPELAYDPNLDVEPAFDAPSFSKDEDVSPDVTLAGDAEIADHAPREKKSLFGSLARGLKGRNKQEATPQDPAMDEADEAGKSDVKMELDPDILNRPLEPGSGMPDLNSILKRVRDNRRDTPLAGDASAGKADFIAAARRAAQAAASEVESQKRSPALASEKDSTKGGLFSRQRKPILLAIGAIMIAIAGLQLKNAFLDHPAALDVASTQAQPGVPDPEAPSQVTASSASEAVRPADAAATIEPEAPAENSRATELAASQPAPDSVASLIAAQQNTPSTIEAAATSAPSTATESATAIPAIPVEAGPEPLRAAATNGDSKALFEIGDRYTDGRSVERDYGKAASWYNLAAERGFAPAQYRLGNFYEKGLGLTRDLAKAKTYYQLAAEQGNASAMHNLAVLFAAGTNGAPDNESAARWFARAAELGVKDSQFNLAVLSAKGMGVPQNLEESYKWFALAANAGDKDAAQKRDEVAKAMLPEQLERARTAVDLWKPKQMNPDTNALSVPNEWRENPTTTGSIDMEKAIRNIQLILNKHGYDAGGSDGKIGSKTRDAIMAFQKDNGLKPTGNIDKDLVRNLLKTNG</sequence>
<dbReference type="InterPro" id="IPR052945">
    <property type="entry name" value="Mitotic_Regulator"/>
</dbReference>
<dbReference type="SUPFAM" id="SSF47090">
    <property type="entry name" value="PGBD-like"/>
    <property type="match status" value="1"/>
</dbReference>
<dbReference type="OrthoDB" id="5295703at2"/>
<protein>
    <recommendedName>
        <fullName evidence="2">Peptidoglycan binding-like domain-containing protein</fullName>
    </recommendedName>
</protein>
<evidence type="ECO:0000256" key="1">
    <source>
        <dbReference type="SAM" id="MobiDB-lite"/>
    </source>
</evidence>
<dbReference type="Pfam" id="PF01471">
    <property type="entry name" value="PG_binding_1"/>
    <property type="match status" value="1"/>
</dbReference>
<dbReference type="SMART" id="SM00671">
    <property type="entry name" value="SEL1"/>
    <property type="match status" value="4"/>
</dbReference>
<dbReference type="InterPro" id="IPR036365">
    <property type="entry name" value="PGBD-like_sf"/>
</dbReference>
<dbReference type="InterPro" id="IPR002477">
    <property type="entry name" value="Peptidoglycan-bd-like"/>
</dbReference>
<feature type="region of interest" description="Disordered" evidence="1">
    <location>
        <begin position="106"/>
        <end position="153"/>
    </location>
</feature>
<keyword evidence="4" id="KW-1185">Reference proteome</keyword>
<dbReference type="Gene3D" id="1.10.101.10">
    <property type="entry name" value="PGBD-like superfamily/PGBD"/>
    <property type="match status" value="1"/>
</dbReference>
<proteinExistence type="predicted"/>
<accession>A0A2N9VSB6</accession>
<dbReference type="InterPro" id="IPR006597">
    <property type="entry name" value="Sel1-like"/>
</dbReference>
<feature type="region of interest" description="Disordered" evidence="1">
    <location>
        <begin position="644"/>
        <end position="674"/>
    </location>
</feature>
<dbReference type="Pfam" id="PF08238">
    <property type="entry name" value="Sel1"/>
    <property type="match status" value="4"/>
</dbReference>
<feature type="region of interest" description="Disordered" evidence="1">
    <location>
        <begin position="801"/>
        <end position="857"/>
    </location>
</feature>
<dbReference type="PANTHER" id="PTHR43628:SF1">
    <property type="entry name" value="CHITIN SYNTHASE REGULATORY FACTOR 2-RELATED"/>
    <property type="match status" value="1"/>
</dbReference>
<feature type="region of interest" description="Disordered" evidence="1">
    <location>
        <begin position="1086"/>
        <end position="1107"/>
    </location>
</feature>